<dbReference type="Proteomes" id="UP000234966">
    <property type="component" value="Unassembled WGS sequence"/>
</dbReference>
<dbReference type="Gene3D" id="3.40.50.300">
    <property type="entry name" value="P-loop containing nucleotide triphosphate hydrolases"/>
    <property type="match status" value="1"/>
</dbReference>
<accession>A0A2N6M9R8</accession>
<organism evidence="2 3">
    <name type="scientific">Fischerella thermalis CCMEE 5330</name>
    <dbReference type="NCBI Taxonomy" id="2019670"/>
    <lineage>
        <taxon>Bacteria</taxon>
        <taxon>Bacillati</taxon>
        <taxon>Cyanobacteriota</taxon>
        <taxon>Cyanophyceae</taxon>
        <taxon>Nostocales</taxon>
        <taxon>Hapalosiphonaceae</taxon>
        <taxon>Fischerella</taxon>
    </lineage>
</organism>
<dbReference type="EMBL" id="NMQI01000287">
    <property type="protein sequence ID" value="PMB43488.1"/>
    <property type="molecule type" value="Genomic_DNA"/>
</dbReference>
<dbReference type="InterPro" id="IPR050611">
    <property type="entry name" value="ABCF"/>
</dbReference>
<sequence length="110" mass="12655">MILYFIFFDWSIRNRNLLSNRIAIAGANGSRKSSLAIDEPTNNLYIKSVEQMVQAINEYQSAVCAISHDLDFLTRININKAFQLTQQALQMTIYLPHQTQECDQELLDQS</sequence>
<evidence type="ECO:0000256" key="1">
    <source>
        <dbReference type="ARBA" id="ARBA00022737"/>
    </source>
</evidence>
<dbReference type="SUPFAM" id="SSF52540">
    <property type="entry name" value="P-loop containing nucleoside triphosphate hydrolases"/>
    <property type="match status" value="1"/>
</dbReference>
<proteinExistence type="predicted"/>
<dbReference type="PANTHER" id="PTHR19211:SF107">
    <property type="entry name" value="ABC TRANSPORTER F FAMILY MEMBER 5"/>
    <property type="match status" value="1"/>
</dbReference>
<protein>
    <submittedName>
        <fullName evidence="2">Uncharacterized protein</fullName>
    </submittedName>
</protein>
<keyword evidence="1" id="KW-0677">Repeat</keyword>
<comment type="caution">
    <text evidence="2">The sequence shown here is derived from an EMBL/GenBank/DDBJ whole genome shotgun (WGS) entry which is preliminary data.</text>
</comment>
<dbReference type="PANTHER" id="PTHR19211">
    <property type="entry name" value="ATP-BINDING TRANSPORT PROTEIN-RELATED"/>
    <property type="match status" value="1"/>
</dbReference>
<dbReference type="AlphaFoldDB" id="A0A2N6M9R8"/>
<reference evidence="2 3" key="1">
    <citation type="submission" date="2017-07" db="EMBL/GenBank/DDBJ databases">
        <title>Genomes of Fischerella (Mastigocladus) sp. strains.</title>
        <authorList>
            <person name="Miller S.R."/>
        </authorList>
    </citation>
    <scope>NUCLEOTIDE SEQUENCE [LARGE SCALE GENOMIC DNA]</scope>
    <source>
        <strain evidence="2 3">CCMEE 5330</strain>
    </source>
</reference>
<evidence type="ECO:0000313" key="3">
    <source>
        <dbReference type="Proteomes" id="UP000234966"/>
    </source>
</evidence>
<dbReference type="InterPro" id="IPR027417">
    <property type="entry name" value="P-loop_NTPase"/>
</dbReference>
<evidence type="ECO:0000313" key="2">
    <source>
        <dbReference type="EMBL" id="PMB43488.1"/>
    </source>
</evidence>
<gene>
    <name evidence="2" type="ORF">CEN41_12830</name>
</gene>
<name>A0A2N6M9R8_9CYAN</name>
<dbReference type="GO" id="GO:0005524">
    <property type="term" value="F:ATP binding"/>
    <property type="evidence" value="ECO:0007669"/>
    <property type="project" value="TreeGrafter"/>
</dbReference>